<organism evidence="2 3">
    <name type="scientific">Candidatus Ozemobacter sibiricus</name>
    <dbReference type="NCBI Taxonomy" id="2268124"/>
    <lineage>
        <taxon>Bacteria</taxon>
        <taxon>Candidatus Ozemobacteria</taxon>
        <taxon>Candidatus Ozemobacterales</taxon>
        <taxon>Candidatus Ozemobacteraceae</taxon>
        <taxon>Candidatus Ozemobacter</taxon>
    </lineage>
</organism>
<dbReference type="FunFam" id="3.30.70.270:FF:000001">
    <property type="entry name" value="Diguanylate cyclase domain protein"/>
    <property type="match status" value="1"/>
</dbReference>
<dbReference type="Pfam" id="PF13185">
    <property type="entry name" value="GAF_2"/>
    <property type="match status" value="1"/>
</dbReference>
<name>A0A367ZKC6_9BACT</name>
<dbReference type="SMART" id="SM00065">
    <property type="entry name" value="GAF"/>
    <property type="match status" value="2"/>
</dbReference>
<dbReference type="AlphaFoldDB" id="A0A367ZKC6"/>
<dbReference type="GO" id="GO:0043709">
    <property type="term" value="P:cell adhesion involved in single-species biofilm formation"/>
    <property type="evidence" value="ECO:0007669"/>
    <property type="project" value="TreeGrafter"/>
</dbReference>
<dbReference type="CDD" id="cd01949">
    <property type="entry name" value="GGDEF"/>
    <property type="match status" value="1"/>
</dbReference>
<accession>A0A367ZKC6</accession>
<dbReference type="PANTHER" id="PTHR45138:SF24">
    <property type="entry name" value="DIGUANYLATE CYCLASE DGCC-RELATED"/>
    <property type="match status" value="1"/>
</dbReference>
<dbReference type="Gene3D" id="3.30.70.270">
    <property type="match status" value="1"/>
</dbReference>
<dbReference type="SMART" id="SM00267">
    <property type="entry name" value="GGDEF"/>
    <property type="match status" value="1"/>
</dbReference>
<dbReference type="GO" id="GO:1902201">
    <property type="term" value="P:negative regulation of bacterial-type flagellum-dependent cell motility"/>
    <property type="evidence" value="ECO:0007669"/>
    <property type="project" value="TreeGrafter"/>
</dbReference>
<dbReference type="PROSITE" id="PS50887">
    <property type="entry name" value="GGDEF"/>
    <property type="match status" value="1"/>
</dbReference>
<dbReference type="InterPro" id="IPR029787">
    <property type="entry name" value="Nucleotide_cyclase"/>
</dbReference>
<gene>
    <name evidence="2" type="ORF">OZSIB_1438</name>
</gene>
<dbReference type="InterPro" id="IPR000160">
    <property type="entry name" value="GGDEF_dom"/>
</dbReference>
<dbReference type="GO" id="GO:0052621">
    <property type="term" value="F:diguanylate cyclase activity"/>
    <property type="evidence" value="ECO:0007669"/>
    <property type="project" value="TreeGrafter"/>
</dbReference>
<evidence type="ECO:0000313" key="3">
    <source>
        <dbReference type="Proteomes" id="UP000252355"/>
    </source>
</evidence>
<dbReference type="GO" id="GO:0005886">
    <property type="term" value="C:plasma membrane"/>
    <property type="evidence" value="ECO:0007669"/>
    <property type="project" value="TreeGrafter"/>
</dbReference>
<dbReference type="Proteomes" id="UP000252355">
    <property type="component" value="Unassembled WGS sequence"/>
</dbReference>
<dbReference type="EMBL" id="QOQW01000022">
    <property type="protein sequence ID" value="RCK78518.1"/>
    <property type="molecule type" value="Genomic_DNA"/>
</dbReference>
<sequence length="522" mass="59233">MNLTRKLSEVPREERDTFLKWKYRELQLVKQVDRLTDRYLTMGRLIRACLEVIHRFFGCEIAGFQILGGGRRKDGGFFFSKRRPGNEEELRTATREILNGYLSEPFADLLVNEPVSSLQAKGLRNYLVYPMAIKSQLEGAFFLANRDWPFDENDLHFIAVISSQLDNGVVHARVLEEQRKANAALQQRARELEALYEMSLSLSFGYDFETLAQKVLQSAMTLVSVDRISIMVYDQKSDELRTMFVLGEKQKIRLVKLGMGKGIAGLALLSRKPIVAPLGAEDERFVPFEFPSFKPRKIFSLISIPLLAGEKPLGVMNFSILTRKKVFSGKDLETLSVAAHLISLALQRQQFYQLSIKDELTDLFTFRYFKERLAEEANRARRYKMSFSLLILDLDRFKSINDTYGHPFGNVVLQAVAGVLHHTIRNGVDMAARFGGEEMALILPHTGEQGAFILAERIRTKVEALVLEHEGKPVKVTVSGGLATFPTHGETAEELLEAADAALYRSKEEGRNRMTVAEMRIK</sequence>
<feature type="domain" description="GGDEF" evidence="1">
    <location>
        <begin position="385"/>
        <end position="519"/>
    </location>
</feature>
<dbReference type="InterPro" id="IPR029016">
    <property type="entry name" value="GAF-like_dom_sf"/>
</dbReference>
<protein>
    <submittedName>
        <fullName evidence="2">Response regulator/GGDEF domain protein</fullName>
    </submittedName>
</protein>
<evidence type="ECO:0000313" key="2">
    <source>
        <dbReference type="EMBL" id="RCK78518.1"/>
    </source>
</evidence>
<dbReference type="InterPro" id="IPR003018">
    <property type="entry name" value="GAF"/>
</dbReference>
<comment type="caution">
    <text evidence="2">The sequence shown here is derived from an EMBL/GenBank/DDBJ whole genome shotgun (WGS) entry which is preliminary data.</text>
</comment>
<dbReference type="InterPro" id="IPR050469">
    <property type="entry name" value="Diguanylate_Cyclase"/>
</dbReference>
<reference evidence="2 3" key="1">
    <citation type="submission" date="2018-05" db="EMBL/GenBank/DDBJ databases">
        <title>A metagenomic window into the 2 km-deep terrestrial subsurface aquifer revealed taxonomically and functionally diverse microbial community comprising novel uncultured bacterial lineages.</title>
        <authorList>
            <person name="Kadnikov V.V."/>
            <person name="Mardanov A.V."/>
            <person name="Beletsky A.V."/>
            <person name="Banks D."/>
            <person name="Pimenov N.V."/>
            <person name="Frank Y.A."/>
            <person name="Karnachuk O.V."/>
            <person name="Ravin N.V."/>
        </authorList>
    </citation>
    <scope>NUCLEOTIDE SEQUENCE [LARGE SCALE GENOMIC DNA]</scope>
    <source>
        <strain evidence="2">BY5</strain>
    </source>
</reference>
<proteinExistence type="predicted"/>
<dbReference type="NCBIfam" id="TIGR00254">
    <property type="entry name" value="GGDEF"/>
    <property type="match status" value="1"/>
</dbReference>
<dbReference type="SUPFAM" id="SSF55781">
    <property type="entry name" value="GAF domain-like"/>
    <property type="match status" value="2"/>
</dbReference>
<dbReference type="Gene3D" id="3.30.450.40">
    <property type="match status" value="2"/>
</dbReference>
<dbReference type="PANTHER" id="PTHR45138">
    <property type="entry name" value="REGULATORY COMPONENTS OF SENSORY TRANSDUCTION SYSTEM"/>
    <property type="match status" value="1"/>
</dbReference>
<dbReference type="SUPFAM" id="SSF55073">
    <property type="entry name" value="Nucleotide cyclase"/>
    <property type="match status" value="1"/>
</dbReference>
<evidence type="ECO:0000259" key="1">
    <source>
        <dbReference type="PROSITE" id="PS50887"/>
    </source>
</evidence>
<dbReference type="InterPro" id="IPR043128">
    <property type="entry name" value="Rev_trsase/Diguanyl_cyclase"/>
</dbReference>
<dbReference type="Pfam" id="PF00990">
    <property type="entry name" value="GGDEF"/>
    <property type="match status" value="1"/>
</dbReference>